<gene>
    <name evidence="5" type="ORF">WQ57_18355</name>
</gene>
<dbReference type="Proteomes" id="UP000034166">
    <property type="component" value="Unassembled WGS sequence"/>
</dbReference>
<evidence type="ECO:0000313" key="6">
    <source>
        <dbReference type="Proteomes" id="UP000034166"/>
    </source>
</evidence>
<evidence type="ECO:0000256" key="2">
    <source>
        <dbReference type="ARBA" id="ARBA00022741"/>
    </source>
</evidence>
<dbReference type="InterPro" id="IPR027417">
    <property type="entry name" value="P-loop_NTPase"/>
</dbReference>
<dbReference type="InterPro" id="IPR003439">
    <property type="entry name" value="ABC_transporter-like_ATP-bd"/>
</dbReference>
<dbReference type="Gene3D" id="3.40.50.300">
    <property type="entry name" value="P-loop containing nucleotide triphosphate hydrolases"/>
    <property type="match status" value="1"/>
</dbReference>
<proteinExistence type="predicted"/>
<protein>
    <submittedName>
        <fullName evidence="5">Sugar ABC transporter ATP-binding protein</fullName>
    </submittedName>
</protein>
<dbReference type="PANTHER" id="PTHR42711">
    <property type="entry name" value="ABC TRANSPORTER ATP-BINDING PROTEIN"/>
    <property type="match status" value="1"/>
</dbReference>
<dbReference type="SMART" id="SM00382">
    <property type="entry name" value="AAA"/>
    <property type="match status" value="1"/>
</dbReference>
<dbReference type="OrthoDB" id="9804819at2"/>
<keyword evidence="1" id="KW-0813">Transport</keyword>
<sequence length="343" mass="38614">MITVENLQKEYKLVKRDPGLKGAVKSLFHRQYETKKAVKGVDFTIGQGETVGYIGANGAGKSTTIKMLTGILTPSAGKVTVNGLVPYENRQENALSIGAVFGQRTQLFWDIPVRESFNLLKHIYEIPDQEFAETVSMFTEVLNLEPLLGVPVRQLSLGQKMRCELAAAFLHRPKVVYLDEPTIGLDIAVKVRIRKFIKEMNKIWGTTVLLTTHDMQDIEEICDRIIIIDEGRILYDGGLEEIKVQFGQKRVIHFDLPELDSPFILPAPLLGMAEVLPASEGETKVSLSFDHERVKSSFVISEMMNRYDIQDLTIADPKIESIVEELYNRREQGGTYEQVLANS</sequence>
<comment type="caution">
    <text evidence="5">The sequence shown here is derived from an EMBL/GenBank/DDBJ whole genome shotgun (WGS) entry which is preliminary data.</text>
</comment>
<feature type="domain" description="ABC transporter" evidence="4">
    <location>
        <begin position="22"/>
        <end position="255"/>
    </location>
</feature>
<dbReference type="Pfam" id="PF00005">
    <property type="entry name" value="ABC_tran"/>
    <property type="match status" value="1"/>
</dbReference>
<evidence type="ECO:0000256" key="1">
    <source>
        <dbReference type="ARBA" id="ARBA00022448"/>
    </source>
</evidence>
<evidence type="ECO:0000259" key="4">
    <source>
        <dbReference type="PROSITE" id="PS50893"/>
    </source>
</evidence>
<keyword evidence="3 5" id="KW-0067">ATP-binding</keyword>
<evidence type="ECO:0000256" key="3">
    <source>
        <dbReference type="ARBA" id="ARBA00022840"/>
    </source>
</evidence>
<organism evidence="5 6">
    <name type="scientific">Mesobacillus campisalis</name>
    <dbReference type="NCBI Taxonomy" id="1408103"/>
    <lineage>
        <taxon>Bacteria</taxon>
        <taxon>Bacillati</taxon>
        <taxon>Bacillota</taxon>
        <taxon>Bacilli</taxon>
        <taxon>Bacillales</taxon>
        <taxon>Bacillaceae</taxon>
        <taxon>Mesobacillus</taxon>
    </lineage>
</organism>
<keyword evidence="2" id="KW-0547">Nucleotide-binding</keyword>
<keyword evidence="6" id="KW-1185">Reference proteome</keyword>
<dbReference type="PANTHER" id="PTHR42711:SF1">
    <property type="entry name" value="ABC-TRANSPORT PROTEIN, ATP-BINDING COMPONENT"/>
    <property type="match status" value="1"/>
</dbReference>
<dbReference type="RefSeq" id="WP_046525220.1">
    <property type="nucleotide sequence ID" value="NZ_LAYY01000026.1"/>
</dbReference>
<dbReference type="InterPro" id="IPR050763">
    <property type="entry name" value="ABC_transporter_ATP-binding"/>
</dbReference>
<accession>A0A0M2SPZ2</accession>
<dbReference type="EMBL" id="LAYY01000026">
    <property type="protein sequence ID" value="KKK36614.1"/>
    <property type="molecule type" value="Genomic_DNA"/>
</dbReference>
<dbReference type="PATRIC" id="fig|1408103.3.peg.4065"/>
<dbReference type="GO" id="GO:0005524">
    <property type="term" value="F:ATP binding"/>
    <property type="evidence" value="ECO:0007669"/>
    <property type="project" value="UniProtKB-KW"/>
</dbReference>
<dbReference type="GO" id="GO:0016887">
    <property type="term" value="F:ATP hydrolysis activity"/>
    <property type="evidence" value="ECO:0007669"/>
    <property type="project" value="InterPro"/>
</dbReference>
<dbReference type="PROSITE" id="PS50893">
    <property type="entry name" value="ABC_TRANSPORTER_2"/>
    <property type="match status" value="1"/>
</dbReference>
<dbReference type="SUPFAM" id="SSF52540">
    <property type="entry name" value="P-loop containing nucleoside triphosphate hydrolases"/>
    <property type="match status" value="1"/>
</dbReference>
<reference evidence="5 6" key="1">
    <citation type="submission" date="2015-04" db="EMBL/GenBank/DDBJ databases">
        <title>Taxonomic description and genome sequence of Bacillus campisalis sp. nov., a novel member of the genus Bacillus isolated from solar saltern.</title>
        <authorList>
            <person name="Mathan Kumar R."/>
            <person name="Kaur G."/>
            <person name="Kumar A."/>
            <person name="Singh N.K."/>
            <person name="Kaur N."/>
            <person name="Kumar N."/>
            <person name="Mayilraj S."/>
        </authorList>
    </citation>
    <scope>NUCLEOTIDE SEQUENCE [LARGE SCALE GENOMIC DNA]</scope>
    <source>
        <strain evidence="5 6">SA2-6</strain>
    </source>
</reference>
<name>A0A0M2SPZ2_9BACI</name>
<dbReference type="AlphaFoldDB" id="A0A0M2SPZ2"/>
<dbReference type="InterPro" id="IPR003593">
    <property type="entry name" value="AAA+_ATPase"/>
</dbReference>
<evidence type="ECO:0000313" key="5">
    <source>
        <dbReference type="EMBL" id="KKK36614.1"/>
    </source>
</evidence>